<protein>
    <submittedName>
        <fullName evidence="5">Taurine catabolism dioxygenase TauD</fullName>
    </submittedName>
</protein>
<dbReference type="Proteomes" id="UP000228621">
    <property type="component" value="Unassembled WGS sequence"/>
</dbReference>
<evidence type="ECO:0000256" key="2">
    <source>
        <dbReference type="ARBA" id="ARBA00023002"/>
    </source>
</evidence>
<dbReference type="GO" id="GO:0017000">
    <property type="term" value="P:antibiotic biosynthetic process"/>
    <property type="evidence" value="ECO:0007669"/>
    <property type="project" value="UniProtKB-KW"/>
</dbReference>
<comment type="cofactor">
    <cofactor evidence="1">
        <name>Fe(2+)</name>
        <dbReference type="ChEBI" id="CHEBI:29033"/>
    </cofactor>
</comment>
<dbReference type="InterPro" id="IPR042098">
    <property type="entry name" value="TauD-like_sf"/>
</dbReference>
<evidence type="ECO:0000256" key="1">
    <source>
        <dbReference type="ARBA" id="ARBA00001954"/>
    </source>
</evidence>
<dbReference type="InterPro" id="IPR003819">
    <property type="entry name" value="TauD/TfdA-like"/>
</dbReference>
<organism evidence="5 6">
    <name type="scientific">Pseudoalteromonas piscicida</name>
    <dbReference type="NCBI Taxonomy" id="43662"/>
    <lineage>
        <taxon>Bacteria</taxon>
        <taxon>Pseudomonadati</taxon>
        <taxon>Pseudomonadota</taxon>
        <taxon>Gammaproteobacteria</taxon>
        <taxon>Alteromonadales</taxon>
        <taxon>Pseudoalteromonadaceae</taxon>
        <taxon>Pseudoalteromonas</taxon>
    </lineage>
</organism>
<keyword evidence="5" id="KW-0223">Dioxygenase</keyword>
<dbReference type="Pfam" id="PF02668">
    <property type="entry name" value="TauD"/>
    <property type="match status" value="1"/>
</dbReference>
<keyword evidence="6" id="KW-1185">Reference proteome</keyword>
<gene>
    <name evidence="5" type="ORF">CEX98_01500</name>
</gene>
<accession>A0A2A5JVI6</accession>
<evidence type="ECO:0000313" key="5">
    <source>
        <dbReference type="EMBL" id="PCK33428.1"/>
    </source>
</evidence>
<dbReference type="Gene3D" id="3.60.130.10">
    <property type="entry name" value="Clavaminate synthase-like"/>
    <property type="match status" value="1"/>
</dbReference>
<dbReference type="EMBL" id="NKHF01000007">
    <property type="protein sequence ID" value="PCK33428.1"/>
    <property type="molecule type" value="Genomic_DNA"/>
</dbReference>
<dbReference type="OrthoDB" id="9769888at2"/>
<keyword evidence="3" id="KW-0045">Antibiotic biosynthesis</keyword>
<dbReference type="PANTHER" id="PTHR10696:SF56">
    <property type="entry name" value="TAUD_TFDA-LIKE DOMAIN-CONTAINING PROTEIN"/>
    <property type="match status" value="1"/>
</dbReference>
<comment type="caution">
    <text evidence="5">The sequence shown here is derived from an EMBL/GenBank/DDBJ whole genome shotgun (WGS) entry which is preliminary data.</text>
</comment>
<sequence length="322" mass="37221">MDHALSLELDPTNIAIDPRVHDLSDIRQSGMAWVKSHVQEVNDWVERDGFALLRGLNIVSTNQFSTILETLFGERLSQYIYRSSPRTALKNNIYTTTEYHADQVILQHNENAYSNVWPMRMGFFCVIPATTGGCTPLADSREVYRHIPTELRDKFERLGVQYVRNYGDIDLPWQEVFQTESKAEVEQYCLQNEIEFTWLDGERLQTKQWRPAVMRHPKSGEKVWFNQAHLFHCSSLDNQLSAQMRDSIGSEFLPRNAFFGDGSEISDQDIAIINQVYRELTFAYPWQRNDILLLDNMLFTHGREAYTGTRKVLVGMANIASA</sequence>
<keyword evidence="2" id="KW-0560">Oxidoreductase</keyword>
<reference evidence="6" key="1">
    <citation type="journal article" date="2019" name="Genome Announc.">
        <title>Draft Genome Sequence of Pseudoalteromonas piscicida Strain 36Y ROTHPW, an Hypersaline Seawater Isolate from the South Coast of Sonora, Mexico.</title>
        <authorList>
            <person name="Sanchez-Diaz R."/>
            <person name="Molina-Garza Z.J."/>
            <person name="Cruz-Suarez L.E."/>
            <person name="Selvin J."/>
            <person name="Kiran G.S."/>
            <person name="Ibarra-Gamez J.C."/>
            <person name="Gomez-Gil B."/>
            <person name="Galaviz-Silva L."/>
        </authorList>
    </citation>
    <scope>NUCLEOTIDE SEQUENCE [LARGE SCALE GENOMIC DNA]</scope>
    <source>
        <strain evidence="6">36Y_RITHPW</strain>
    </source>
</reference>
<dbReference type="AlphaFoldDB" id="A0A2A5JVI6"/>
<name>A0A2A5JVI6_PSEO7</name>
<dbReference type="GO" id="GO:0016706">
    <property type="term" value="F:2-oxoglutarate-dependent dioxygenase activity"/>
    <property type="evidence" value="ECO:0007669"/>
    <property type="project" value="UniProtKB-ARBA"/>
</dbReference>
<dbReference type="PANTHER" id="PTHR10696">
    <property type="entry name" value="GAMMA-BUTYROBETAINE HYDROXYLASE-RELATED"/>
    <property type="match status" value="1"/>
</dbReference>
<proteinExistence type="predicted"/>
<evidence type="ECO:0000313" key="6">
    <source>
        <dbReference type="Proteomes" id="UP000228621"/>
    </source>
</evidence>
<dbReference type="RefSeq" id="WP_099640378.1">
    <property type="nucleotide sequence ID" value="NZ_JAQPZX010000028.1"/>
</dbReference>
<dbReference type="InterPro" id="IPR050411">
    <property type="entry name" value="AlphaKG_dependent_hydroxylases"/>
</dbReference>
<evidence type="ECO:0000259" key="4">
    <source>
        <dbReference type="Pfam" id="PF02668"/>
    </source>
</evidence>
<evidence type="ECO:0000256" key="3">
    <source>
        <dbReference type="ARBA" id="ARBA00023194"/>
    </source>
</evidence>
<feature type="domain" description="TauD/TfdA-like" evidence="4">
    <location>
        <begin position="35"/>
        <end position="316"/>
    </location>
</feature>
<dbReference type="SUPFAM" id="SSF51197">
    <property type="entry name" value="Clavaminate synthase-like"/>
    <property type="match status" value="1"/>
</dbReference>